<keyword evidence="3" id="KW-1185">Reference proteome</keyword>
<sequence>MTYSKANFLLLVLAFVVVLLISSKVSADEFIETTQIAQTGRREEANRHYGNRRRRLGRGINGVLDHHGGIPGWGRPLLRIHRHGQRRNHMSGHDHGVGYGGVDIGNQQYNLLVYLLLHTCILLLFS</sequence>
<gene>
    <name evidence="2" type="ORF">TIFTF001_020875</name>
</gene>
<dbReference type="Proteomes" id="UP001187192">
    <property type="component" value="Unassembled WGS sequence"/>
</dbReference>
<name>A0AA88AS20_FICCA</name>
<keyword evidence="1" id="KW-0732">Signal</keyword>
<evidence type="ECO:0000313" key="3">
    <source>
        <dbReference type="Proteomes" id="UP001187192"/>
    </source>
</evidence>
<organism evidence="2 3">
    <name type="scientific">Ficus carica</name>
    <name type="common">Common fig</name>
    <dbReference type="NCBI Taxonomy" id="3494"/>
    <lineage>
        <taxon>Eukaryota</taxon>
        <taxon>Viridiplantae</taxon>
        <taxon>Streptophyta</taxon>
        <taxon>Embryophyta</taxon>
        <taxon>Tracheophyta</taxon>
        <taxon>Spermatophyta</taxon>
        <taxon>Magnoliopsida</taxon>
        <taxon>eudicotyledons</taxon>
        <taxon>Gunneridae</taxon>
        <taxon>Pentapetalae</taxon>
        <taxon>rosids</taxon>
        <taxon>fabids</taxon>
        <taxon>Rosales</taxon>
        <taxon>Moraceae</taxon>
        <taxon>Ficeae</taxon>
        <taxon>Ficus</taxon>
    </lineage>
</organism>
<feature type="signal peptide" evidence="1">
    <location>
        <begin position="1"/>
        <end position="27"/>
    </location>
</feature>
<protein>
    <recommendedName>
        <fullName evidence="4">Glycine-rich protein</fullName>
    </recommendedName>
</protein>
<reference evidence="2" key="1">
    <citation type="submission" date="2023-07" db="EMBL/GenBank/DDBJ databases">
        <title>draft genome sequence of fig (Ficus carica).</title>
        <authorList>
            <person name="Takahashi T."/>
            <person name="Nishimura K."/>
        </authorList>
    </citation>
    <scope>NUCLEOTIDE SEQUENCE</scope>
</reference>
<feature type="chain" id="PRO_5041710935" description="Glycine-rich protein" evidence="1">
    <location>
        <begin position="28"/>
        <end position="126"/>
    </location>
</feature>
<dbReference type="EMBL" id="BTGU01000038">
    <property type="protein sequence ID" value="GMN51718.1"/>
    <property type="molecule type" value="Genomic_DNA"/>
</dbReference>
<comment type="caution">
    <text evidence="2">The sequence shown here is derived from an EMBL/GenBank/DDBJ whole genome shotgun (WGS) entry which is preliminary data.</text>
</comment>
<dbReference type="AlphaFoldDB" id="A0AA88AS20"/>
<evidence type="ECO:0008006" key="4">
    <source>
        <dbReference type="Google" id="ProtNLM"/>
    </source>
</evidence>
<evidence type="ECO:0000256" key="1">
    <source>
        <dbReference type="SAM" id="SignalP"/>
    </source>
</evidence>
<evidence type="ECO:0000313" key="2">
    <source>
        <dbReference type="EMBL" id="GMN51718.1"/>
    </source>
</evidence>
<accession>A0AA88AS20</accession>
<proteinExistence type="predicted"/>